<comment type="cofactor">
    <cofactor evidence="1 8 9">
        <name>pyridoxal 5'-phosphate</name>
        <dbReference type="ChEBI" id="CHEBI:597326"/>
    </cofactor>
</comment>
<evidence type="ECO:0000256" key="4">
    <source>
        <dbReference type="ARBA" id="ARBA00022898"/>
    </source>
</evidence>
<dbReference type="SUPFAM" id="SSF53383">
    <property type="entry name" value="PLP-dependent transferases"/>
    <property type="match status" value="1"/>
</dbReference>
<name>F6B706_DESCC</name>
<evidence type="ECO:0000256" key="1">
    <source>
        <dbReference type="ARBA" id="ARBA00001933"/>
    </source>
</evidence>
<dbReference type="Proteomes" id="UP000009226">
    <property type="component" value="Chromosome"/>
</dbReference>
<evidence type="ECO:0000256" key="7">
    <source>
        <dbReference type="ARBA" id="ARBA00044507"/>
    </source>
</evidence>
<evidence type="ECO:0000256" key="5">
    <source>
        <dbReference type="ARBA" id="ARBA00022917"/>
    </source>
</evidence>
<organism evidence="11 12">
    <name type="scientific">Desulfotomaculum nigrificans (strain DSM 14880 / VKM B-2319 / CO-1-SRB)</name>
    <name type="common">Desulfotomaculum carboxydivorans</name>
    <dbReference type="NCBI Taxonomy" id="868595"/>
    <lineage>
        <taxon>Bacteria</taxon>
        <taxon>Bacillati</taxon>
        <taxon>Bacillota</taxon>
        <taxon>Clostridia</taxon>
        <taxon>Eubacteriales</taxon>
        <taxon>Desulfotomaculaceae</taxon>
        <taxon>Desulfotomaculum</taxon>
    </lineage>
</organism>
<feature type="domain" description="L-seryl-tRNA selenium transferase N-terminal" evidence="10">
    <location>
        <begin position="10"/>
        <end position="49"/>
    </location>
</feature>
<dbReference type="PANTHER" id="PTHR32328">
    <property type="entry name" value="L-SERYL-TRNA(SEC) SELENIUM TRANSFERASE"/>
    <property type="match status" value="1"/>
</dbReference>
<dbReference type="EMBL" id="CP002736">
    <property type="protein sequence ID" value="AEF94431.1"/>
    <property type="molecule type" value="Genomic_DNA"/>
</dbReference>
<dbReference type="InterPro" id="IPR015421">
    <property type="entry name" value="PyrdxlP-dep_Trfase_major"/>
</dbReference>
<evidence type="ECO:0000313" key="12">
    <source>
        <dbReference type="Proteomes" id="UP000009226"/>
    </source>
</evidence>
<keyword evidence="3 8" id="KW-0808">Transferase</keyword>
<dbReference type="GO" id="GO:0001514">
    <property type="term" value="P:selenocysteine incorporation"/>
    <property type="evidence" value="ECO:0007669"/>
    <property type="project" value="UniProtKB-UniRule"/>
</dbReference>
<evidence type="ECO:0000313" key="11">
    <source>
        <dbReference type="EMBL" id="AEF94431.1"/>
    </source>
</evidence>
<proteinExistence type="inferred from homology"/>
<dbReference type="AlphaFoldDB" id="F6B706"/>
<keyword evidence="6 8" id="KW-0711">Selenium</keyword>
<dbReference type="PANTHER" id="PTHR32328:SF0">
    <property type="entry name" value="L-SERYL-TRNA(SEC) SELENIUM TRANSFERASE"/>
    <property type="match status" value="1"/>
</dbReference>
<comment type="pathway">
    <text evidence="8">Aminoacyl-tRNA biosynthesis; selenocysteinyl-tRNA(Sec) biosynthesis; selenocysteinyl-tRNA(Sec) from L-seryl-tRNA(Sec) (bacterial route): step 1/1.</text>
</comment>
<dbReference type="InterPro" id="IPR018319">
    <property type="entry name" value="SelA-like"/>
</dbReference>
<dbReference type="GO" id="GO:0004125">
    <property type="term" value="F:L-seryl-tRNA(Sec) selenium transferase activity"/>
    <property type="evidence" value="ECO:0007669"/>
    <property type="project" value="UniProtKB-UniRule"/>
</dbReference>
<protein>
    <recommendedName>
        <fullName evidence="8">L-seryl-tRNA(Sec) selenium transferase</fullName>
        <ecNumber evidence="8">2.9.1.1</ecNumber>
    </recommendedName>
    <alternativeName>
        <fullName evidence="8">Selenocysteine synthase</fullName>
        <shortName evidence="8">Sec synthase</shortName>
    </alternativeName>
    <alternativeName>
        <fullName evidence="8">Selenocysteinyl-tRNA(Sec) synthase</fullName>
    </alternativeName>
</protein>
<evidence type="ECO:0000256" key="3">
    <source>
        <dbReference type="ARBA" id="ARBA00022679"/>
    </source>
</evidence>
<dbReference type="Pfam" id="PF12390">
    <property type="entry name" value="Se-cys_synth_N"/>
    <property type="match status" value="1"/>
</dbReference>
<keyword evidence="5 8" id="KW-0648">Protein biosynthesis</keyword>
<dbReference type="InterPro" id="IPR025862">
    <property type="entry name" value="SelA_trans_N_dom"/>
</dbReference>
<sequence>MERSVDKSLLRYLPKVDQLLHHPEIAALMAICPRPLVVDSVRASIEVMRRLIYSGEFTGSADDIAELVVDKSISLIKKATRPNLRTVINGTGVVLHTNLGRALLSQSARVAVDQVASSYCNLEINLETGKRGSRYEPLEDLLIKLTGAEAAMVVNNNASAVLLALGALARGKEVIVSRGQLVEIGGSFRIPEVMEQSGARLVEVGTTNKTYPRDYIKAITSETALLLHVHTSNYRIVGFTRETSVEELVQIGRQSNIPVMSDLGSGFLVDLSKYGLPREPSVQETVAAGADVVTFSGDKLLGGPQAGIIVGKRHYIEEMKRNPLTRAVRINKFTVAALEATLREYLDEDNVLKNVPTLRMLTEPAQDILARAERLLNKLQEQITVNCQLEIIEGFSQVGGGSMPTAELPTYLMACVPTHLTVGELAVRLRLGEPSVLGRVQDEKYLIDLRTVQPDEIDQLAEVMARLINSAEVSR</sequence>
<dbReference type="Gene3D" id="3.90.1150.180">
    <property type="match status" value="1"/>
</dbReference>
<dbReference type="InterPro" id="IPR015424">
    <property type="entry name" value="PyrdxlP-dep_Trfase"/>
</dbReference>
<evidence type="ECO:0000256" key="9">
    <source>
        <dbReference type="PIRSR" id="PIRSR618319-50"/>
    </source>
</evidence>
<evidence type="ECO:0000256" key="8">
    <source>
        <dbReference type="HAMAP-Rule" id="MF_00423"/>
    </source>
</evidence>
<dbReference type="STRING" id="868595.Desca_1578"/>
<dbReference type="Pfam" id="PF03841">
    <property type="entry name" value="SelA"/>
    <property type="match status" value="1"/>
</dbReference>
<dbReference type="eggNOG" id="COG1921">
    <property type="taxonomic scope" value="Bacteria"/>
</dbReference>
<evidence type="ECO:0000256" key="2">
    <source>
        <dbReference type="ARBA" id="ARBA00022490"/>
    </source>
</evidence>
<comment type="similarity">
    <text evidence="7 8">Belongs to the SelA family.</text>
</comment>
<dbReference type="UniPathway" id="UPA00906">
    <property type="reaction ID" value="UER00896"/>
</dbReference>
<accession>F6B706</accession>
<keyword evidence="2 8" id="KW-0963">Cytoplasm</keyword>
<evidence type="ECO:0000256" key="6">
    <source>
        <dbReference type="ARBA" id="ARBA00023266"/>
    </source>
</evidence>
<dbReference type="GO" id="GO:0005737">
    <property type="term" value="C:cytoplasm"/>
    <property type="evidence" value="ECO:0007669"/>
    <property type="project" value="UniProtKB-SubCell"/>
</dbReference>
<dbReference type="HAMAP" id="MF_00423">
    <property type="entry name" value="SelA"/>
    <property type="match status" value="1"/>
</dbReference>
<keyword evidence="12" id="KW-1185">Reference proteome</keyword>
<dbReference type="RefSeq" id="WP_013810262.1">
    <property type="nucleotide sequence ID" value="NC_015565.1"/>
</dbReference>
<feature type="modified residue" description="N6-(pyridoxal phosphate)lysine" evidence="8 9">
    <location>
        <position position="299"/>
    </location>
</feature>
<dbReference type="EC" id="2.9.1.1" evidence="8"/>
<comment type="function">
    <text evidence="8">Converts seryl-tRNA(Sec) to selenocysteinyl-tRNA(Sec) required for selenoprotein biosynthesis.</text>
</comment>
<dbReference type="GO" id="GO:0001717">
    <property type="term" value="P:conversion of seryl-tRNAsec to selenocys-tRNAsec"/>
    <property type="evidence" value="ECO:0007669"/>
    <property type="project" value="UniProtKB-UniRule"/>
</dbReference>
<dbReference type="InterPro" id="IPR004534">
    <property type="entry name" value="SelA_trans"/>
</dbReference>
<dbReference type="HOGENOM" id="CLU_038142_1_0_9"/>
<dbReference type="NCBIfam" id="TIGR00474">
    <property type="entry name" value="selA"/>
    <property type="match status" value="1"/>
</dbReference>
<comment type="subcellular location">
    <subcellularLocation>
        <location evidence="8">Cytoplasm</location>
    </subcellularLocation>
</comment>
<keyword evidence="4 8" id="KW-0663">Pyridoxal phosphate</keyword>
<dbReference type="Gene3D" id="3.40.640.10">
    <property type="entry name" value="Type I PLP-dependent aspartate aminotransferase-like (Major domain)"/>
    <property type="match status" value="1"/>
</dbReference>
<gene>
    <name evidence="8" type="primary">selA</name>
    <name evidence="11" type="ordered locus">Desca_1578</name>
</gene>
<reference evidence="11" key="1">
    <citation type="submission" date="2011-05" db="EMBL/GenBank/DDBJ databases">
        <title>Complete sequence of Desulfotomaculum carboxydivorans CO-1-SRB.</title>
        <authorList>
            <consortium name="US DOE Joint Genome Institute"/>
            <person name="Lucas S."/>
            <person name="Han J."/>
            <person name="Lapidus A."/>
            <person name="Cheng J.-F."/>
            <person name="Goodwin L."/>
            <person name="Pitluck S."/>
            <person name="Peters L."/>
            <person name="Mikhailova N."/>
            <person name="Lu M."/>
            <person name="Han C."/>
            <person name="Tapia R."/>
            <person name="Land M."/>
            <person name="Hauser L."/>
            <person name="Kyrpides N."/>
            <person name="Ivanova N."/>
            <person name="Pagani I."/>
            <person name="Stams A."/>
            <person name="Plugge C."/>
            <person name="Muyzer G."/>
            <person name="Kuever J."/>
            <person name="Parshina S."/>
            <person name="Ivanova A."/>
            <person name="Nazina T."/>
            <person name="Woyke T."/>
        </authorList>
    </citation>
    <scope>NUCLEOTIDE SEQUENCE [LARGE SCALE GENOMIC DNA]</scope>
    <source>
        <strain evidence="11">CO-1-SRB</strain>
    </source>
</reference>
<comment type="catalytic activity">
    <reaction evidence="8">
        <text>L-seryl-tRNA(Sec) + selenophosphate + H(+) = L-selenocysteinyl-tRNA(Sec) + phosphate</text>
        <dbReference type="Rhea" id="RHEA:22728"/>
        <dbReference type="Rhea" id="RHEA-COMP:9742"/>
        <dbReference type="Rhea" id="RHEA-COMP:9743"/>
        <dbReference type="ChEBI" id="CHEBI:15378"/>
        <dbReference type="ChEBI" id="CHEBI:16144"/>
        <dbReference type="ChEBI" id="CHEBI:43474"/>
        <dbReference type="ChEBI" id="CHEBI:78533"/>
        <dbReference type="ChEBI" id="CHEBI:78573"/>
        <dbReference type="EC" id="2.9.1.1"/>
    </reaction>
</comment>
<dbReference type="KEGG" id="dca:Desca_1578"/>
<evidence type="ECO:0000259" key="10">
    <source>
        <dbReference type="Pfam" id="PF12390"/>
    </source>
</evidence>